<dbReference type="EMBL" id="CAJVPU010005002">
    <property type="protein sequence ID" value="CAG8541142.1"/>
    <property type="molecule type" value="Genomic_DNA"/>
</dbReference>
<evidence type="ECO:0000313" key="1">
    <source>
        <dbReference type="EMBL" id="CAG8541142.1"/>
    </source>
</evidence>
<accession>A0ACA9LRF1</accession>
<comment type="caution">
    <text evidence="1">The sequence shown here is derived from an EMBL/GenBank/DDBJ whole genome shotgun (WGS) entry which is preliminary data.</text>
</comment>
<sequence length="460" mass="52356">TAVAHMTLIGGKLGDCGRSSLEVWGLRLLGPKPLLPNRFELIRKMSSLQSLFSLYKQKCVTKYQGGIAKVTNAEVDKWAEESGEPSVRRSPRPMKRVNYAEDNSDEERKMRRVNSTAHSQSTESPQPRTPPQAPRVLTPLKTTPNKRPRNKEEIQRYSEDISIICAFDKSVSELTLEIGEELVIELSSIRDINPAVWSDALEKYVDTSLKETGKKFKTAIQVEVLNEPFRLYCEKVLLDFYNLVDVNSTMDRNIGERKFITYQISSILKFYERTFLNLNFDWIESHASSAKITKSATNSGIVKVDSKATRYSDGQEVWHMEVAGGPCKTTDLHTLGDTKKTMRMDVLNLIGILRNHFDCDIKLATKIKVFCTQVIGTRMTLYALNMLPDGRFLSTELATALIPFSFNGRNQYKALLRMMAIFHDEITKQEELMGEIERSVLRSKGTTVRHVLKIPDELFK</sequence>
<name>A0ACA9LRF1_9GLOM</name>
<evidence type="ECO:0000313" key="2">
    <source>
        <dbReference type="Proteomes" id="UP000789702"/>
    </source>
</evidence>
<feature type="non-terminal residue" evidence="1">
    <location>
        <position position="1"/>
    </location>
</feature>
<gene>
    <name evidence="1" type="ORF">DHETER_LOCUS4809</name>
</gene>
<proteinExistence type="predicted"/>
<keyword evidence="2" id="KW-1185">Reference proteome</keyword>
<protein>
    <submittedName>
        <fullName evidence="1">3468_t:CDS:1</fullName>
    </submittedName>
</protein>
<dbReference type="Proteomes" id="UP000789702">
    <property type="component" value="Unassembled WGS sequence"/>
</dbReference>
<reference evidence="1" key="1">
    <citation type="submission" date="2021-06" db="EMBL/GenBank/DDBJ databases">
        <authorList>
            <person name="Kallberg Y."/>
            <person name="Tangrot J."/>
            <person name="Rosling A."/>
        </authorList>
    </citation>
    <scope>NUCLEOTIDE SEQUENCE</scope>
    <source>
        <strain evidence="1">IL203A</strain>
    </source>
</reference>
<organism evidence="1 2">
    <name type="scientific">Dentiscutata heterogama</name>
    <dbReference type="NCBI Taxonomy" id="1316150"/>
    <lineage>
        <taxon>Eukaryota</taxon>
        <taxon>Fungi</taxon>
        <taxon>Fungi incertae sedis</taxon>
        <taxon>Mucoromycota</taxon>
        <taxon>Glomeromycotina</taxon>
        <taxon>Glomeromycetes</taxon>
        <taxon>Diversisporales</taxon>
        <taxon>Gigasporaceae</taxon>
        <taxon>Dentiscutata</taxon>
    </lineage>
</organism>